<dbReference type="EMBL" id="QKKF02019433">
    <property type="protein sequence ID" value="RZF39949.1"/>
    <property type="molecule type" value="Genomic_DNA"/>
</dbReference>
<name>A0A482X281_LAOST</name>
<comment type="caution">
    <text evidence="1">The sequence shown here is derived from an EMBL/GenBank/DDBJ whole genome shotgun (WGS) entry which is preliminary data.</text>
</comment>
<dbReference type="SMR" id="A0A482X281"/>
<organism evidence="1 2">
    <name type="scientific">Laodelphax striatellus</name>
    <name type="common">Small brown planthopper</name>
    <name type="synonym">Delphax striatella</name>
    <dbReference type="NCBI Taxonomy" id="195883"/>
    <lineage>
        <taxon>Eukaryota</taxon>
        <taxon>Metazoa</taxon>
        <taxon>Ecdysozoa</taxon>
        <taxon>Arthropoda</taxon>
        <taxon>Hexapoda</taxon>
        <taxon>Insecta</taxon>
        <taxon>Pterygota</taxon>
        <taxon>Neoptera</taxon>
        <taxon>Paraneoptera</taxon>
        <taxon>Hemiptera</taxon>
        <taxon>Auchenorrhyncha</taxon>
        <taxon>Fulgoroidea</taxon>
        <taxon>Delphacidae</taxon>
        <taxon>Criomorphinae</taxon>
        <taxon>Laodelphax</taxon>
    </lineage>
</organism>
<keyword evidence="2" id="KW-1185">Reference proteome</keyword>
<proteinExistence type="predicted"/>
<protein>
    <submittedName>
        <fullName evidence="1">Uncharacterized protein</fullName>
    </submittedName>
</protein>
<evidence type="ECO:0000313" key="2">
    <source>
        <dbReference type="Proteomes" id="UP000291343"/>
    </source>
</evidence>
<feature type="non-terminal residue" evidence="1">
    <location>
        <position position="85"/>
    </location>
</feature>
<gene>
    <name evidence="1" type="ORF">LSTR_LSTR002352</name>
</gene>
<evidence type="ECO:0000313" key="1">
    <source>
        <dbReference type="EMBL" id="RZF39949.1"/>
    </source>
</evidence>
<dbReference type="AlphaFoldDB" id="A0A482X281"/>
<reference evidence="1 2" key="1">
    <citation type="journal article" date="2017" name="Gigascience">
        <title>Genome sequence of the small brown planthopper, Laodelphax striatellus.</title>
        <authorList>
            <person name="Zhu J."/>
            <person name="Jiang F."/>
            <person name="Wang X."/>
            <person name="Yang P."/>
            <person name="Bao Y."/>
            <person name="Zhao W."/>
            <person name="Wang W."/>
            <person name="Lu H."/>
            <person name="Wang Q."/>
            <person name="Cui N."/>
            <person name="Li J."/>
            <person name="Chen X."/>
            <person name="Luo L."/>
            <person name="Yu J."/>
            <person name="Kang L."/>
            <person name="Cui F."/>
        </authorList>
    </citation>
    <scope>NUCLEOTIDE SEQUENCE [LARGE SCALE GENOMIC DNA]</scope>
    <source>
        <tissue evidence="1">Whole body</tissue>
    </source>
</reference>
<dbReference type="Proteomes" id="UP000291343">
    <property type="component" value="Unassembled WGS sequence"/>
</dbReference>
<sequence>MAGKFIQGCLTLVRFSDFSLIPTTPKRCKSKRRDGKTSRDLSVGGKTCVSQCSSLPSVVFVYEHVLIFLKSEIIDFWESCMNSIL</sequence>
<accession>A0A482X281</accession>
<dbReference type="InParanoid" id="A0A482X281"/>